<evidence type="ECO:0000256" key="1">
    <source>
        <dbReference type="ARBA" id="ARBA00001947"/>
    </source>
</evidence>
<dbReference type="GO" id="GO:0046872">
    <property type="term" value="F:metal ion binding"/>
    <property type="evidence" value="ECO:0007669"/>
    <property type="project" value="UniProtKB-KW"/>
</dbReference>
<evidence type="ECO:0000256" key="9">
    <source>
        <dbReference type="SAM" id="MobiDB-lite"/>
    </source>
</evidence>
<evidence type="ECO:0000256" key="4">
    <source>
        <dbReference type="ARBA" id="ARBA00022722"/>
    </source>
</evidence>
<evidence type="ECO:0000256" key="2">
    <source>
        <dbReference type="ARBA" id="ARBA00011738"/>
    </source>
</evidence>
<keyword evidence="4" id="KW-0540">Nuclease</keyword>
<comment type="subunit">
    <text evidence="2">Homodimer.</text>
</comment>
<organism evidence="10 11">
    <name type="scientific">Ostreobium quekettii</name>
    <dbReference type="NCBI Taxonomy" id="121088"/>
    <lineage>
        <taxon>Eukaryota</taxon>
        <taxon>Viridiplantae</taxon>
        <taxon>Chlorophyta</taxon>
        <taxon>core chlorophytes</taxon>
        <taxon>Ulvophyceae</taxon>
        <taxon>TCBD clade</taxon>
        <taxon>Bryopsidales</taxon>
        <taxon>Ostreobineae</taxon>
        <taxon>Ostreobiaceae</taxon>
        <taxon>Ostreobium</taxon>
    </lineage>
</organism>
<dbReference type="Pfam" id="PF23023">
    <property type="entry name" value="Anti-Pycsar_Apyc1"/>
    <property type="match status" value="1"/>
</dbReference>
<gene>
    <name evidence="10" type="ORF">OSTQU699_LOCUS7079</name>
</gene>
<evidence type="ECO:0000256" key="5">
    <source>
        <dbReference type="ARBA" id="ARBA00022723"/>
    </source>
</evidence>
<protein>
    <submittedName>
        <fullName evidence="10">Uncharacterized protein</fullName>
    </submittedName>
</protein>
<name>A0A8S1J2F0_9CHLO</name>
<proteinExistence type="inferred from homology"/>
<dbReference type="OrthoDB" id="527344at2759"/>
<dbReference type="AlphaFoldDB" id="A0A8S1J2F0"/>
<dbReference type="Proteomes" id="UP000708148">
    <property type="component" value="Unassembled WGS sequence"/>
</dbReference>
<keyword evidence="11" id="KW-1185">Reference proteome</keyword>
<evidence type="ECO:0000256" key="3">
    <source>
        <dbReference type="ARBA" id="ARBA00022694"/>
    </source>
</evidence>
<dbReference type="GO" id="GO:0005634">
    <property type="term" value="C:nucleus"/>
    <property type="evidence" value="ECO:0007669"/>
    <property type="project" value="TreeGrafter"/>
</dbReference>
<comment type="caution">
    <text evidence="10">The sequence shown here is derived from an EMBL/GenBank/DDBJ whole genome shotgun (WGS) entry which is preliminary data.</text>
</comment>
<evidence type="ECO:0000256" key="6">
    <source>
        <dbReference type="ARBA" id="ARBA00022759"/>
    </source>
</evidence>
<dbReference type="GO" id="GO:0042781">
    <property type="term" value="F:3'-tRNA processing endoribonuclease activity"/>
    <property type="evidence" value="ECO:0007669"/>
    <property type="project" value="TreeGrafter"/>
</dbReference>
<keyword evidence="5" id="KW-0479">Metal-binding</keyword>
<dbReference type="Gene3D" id="3.60.15.10">
    <property type="entry name" value="Ribonuclease Z/Hydroxyacylglutathione hydrolase-like"/>
    <property type="match status" value="1"/>
</dbReference>
<keyword evidence="8" id="KW-0862">Zinc</keyword>
<dbReference type="PANTHER" id="PTHR46018:SF2">
    <property type="entry name" value="ZINC PHOSPHODIESTERASE ELAC PROTEIN 1"/>
    <property type="match status" value="1"/>
</dbReference>
<reference evidence="10" key="1">
    <citation type="submission" date="2020-12" db="EMBL/GenBank/DDBJ databases">
        <authorList>
            <person name="Iha C."/>
        </authorList>
    </citation>
    <scope>NUCLEOTIDE SEQUENCE</scope>
</reference>
<keyword evidence="6" id="KW-0255">Endonuclease</keyword>
<dbReference type="SUPFAM" id="SSF56281">
    <property type="entry name" value="Metallo-hydrolase/oxidoreductase"/>
    <property type="match status" value="1"/>
</dbReference>
<dbReference type="CDD" id="cd07717">
    <property type="entry name" value="RNaseZ_ZiPD-like_MBL-fold"/>
    <property type="match status" value="1"/>
</dbReference>
<evidence type="ECO:0000313" key="11">
    <source>
        <dbReference type="Proteomes" id="UP000708148"/>
    </source>
</evidence>
<keyword evidence="3" id="KW-0819">tRNA processing</keyword>
<dbReference type="HAMAP" id="MF_01818">
    <property type="entry name" value="RNase_Z_BN"/>
    <property type="match status" value="1"/>
</dbReference>
<evidence type="ECO:0000313" key="10">
    <source>
        <dbReference type="EMBL" id="CAD7701722.1"/>
    </source>
</evidence>
<feature type="region of interest" description="Disordered" evidence="9">
    <location>
        <begin position="1"/>
        <end position="50"/>
    </location>
</feature>
<evidence type="ECO:0000256" key="8">
    <source>
        <dbReference type="ARBA" id="ARBA00022833"/>
    </source>
</evidence>
<dbReference type="PANTHER" id="PTHR46018">
    <property type="entry name" value="ZINC PHOSPHODIESTERASE ELAC PROTEIN 1"/>
    <property type="match status" value="1"/>
</dbReference>
<dbReference type="EMBL" id="CAJHUC010001617">
    <property type="protein sequence ID" value="CAD7701722.1"/>
    <property type="molecule type" value="Genomic_DNA"/>
</dbReference>
<comment type="cofactor">
    <cofactor evidence="1">
        <name>Zn(2+)</name>
        <dbReference type="ChEBI" id="CHEBI:29105"/>
    </cofactor>
</comment>
<keyword evidence="7" id="KW-0378">Hydrolase</keyword>
<dbReference type="InterPro" id="IPR013471">
    <property type="entry name" value="RNase_Z/BN"/>
</dbReference>
<sequence length="439" mass="48470">MARPLPRRAGRRQQQRRPRKPVPPAQSENLGDGGLGKGKGNKEELSPKITGLPTGLSVTWLGTSSGAPTTTRNVSSIACRFHHATYLVDCGEGTQTQLIKSDIYPGHIKRIFITHLHGDHCFGLPGLLNMISTVRQYSWTGEPVHVYGPPGLEELLKMSLPHWYGRLYMPVHVTEFTMDASLAHEPRPVVKGKKGEVTVARMAPTTSLGRLVHRHLPPFQVGNRGLGVKLREGVLEGHQWVIPCEEGITVTAAQLQHRVPCWGYIMSEEEYIPSDWEVQLEKKRREKQRAELPDPPPGVLWVDPDPGTALRVPGRKVVLLGDTCNSDALAQAAYGADLVSHEATFAKGMEEKAEVAQHSTAVMAGEFARKIGAKQLVLTHFSPRYQQNSSSDSSTISRLVEEAKQGFRSDNVVAAQDFFTFDVPKRRPNRVSSADEAMI</sequence>
<dbReference type="InterPro" id="IPR036866">
    <property type="entry name" value="RibonucZ/Hydroxyglut_hydro"/>
</dbReference>
<evidence type="ECO:0000256" key="7">
    <source>
        <dbReference type="ARBA" id="ARBA00022801"/>
    </source>
</evidence>
<accession>A0A8S1J2F0</accession>
<feature type="compositionally biased region" description="Basic residues" evidence="9">
    <location>
        <begin position="1"/>
        <end position="20"/>
    </location>
</feature>